<dbReference type="GO" id="GO:0046917">
    <property type="term" value="F:triphosphoribosyl-dephospho-CoA synthase activity"/>
    <property type="evidence" value="ECO:0007669"/>
    <property type="project" value="InterPro"/>
</dbReference>
<dbReference type="KEGG" id="mcn:Mcup_1932"/>
<dbReference type="HOGENOM" id="CLU_063627_0_0_2"/>
<gene>
    <name evidence="1" type="ordered locus">Mcup_1932</name>
</gene>
<dbReference type="AlphaFoldDB" id="F4G1M7"/>
<dbReference type="EMBL" id="CP002656">
    <property type="protein sequence ID" value="AEB96034.1"/>
    <property type="molecule type" value="Genomic_DNA"/>
</dbReference>
<dbReference type="Gene3D" id="1.10.4200.10">
    <property type="entry name" value="Triphosphoribosyl-dephospho-CoA protein"/>
    <property type="match status" value="1"/>
</dbReference>
<dbReference type="PATRIC" id="fig|1006006.8.peg.1935"/>
<keyword evidence="2" id="KW-1185">Reference proteome</keyword>
<evidence type="ECO:0000313" key="1">
    <source>
        <dbReference type="EMBL" id="AEB96034.1"/>
    </source>
</evidence>
<dbReference type="eggNOG" id="arCOG04238">
    <property type="taxonomic scope" value="Archaea"/>
</dbReference>
<dbReference type="STRING" id="1006006.Mcup_1932"/>
<dbReference type="Pfam" id="PF01874">
    <property type="entry name" value="CitG"/>
    <property type="match status" value="1"/>
</dbReference>
<name>F4G1M7_METCR</name>
<sequence>MLKDIYNYCNEVGLRLSLASVLESSIPKPGNASPLQDIETVSYKSLVISALKLLPKYREACIRGYYHKLPIMDLLYQAVDSSFSLLGTSLLLLPLAYSSSLSLDINSLLSRASQLITVMNERDWYWFSKSLSLISPSYLGRAEKMDYRKENLNMWEVLQWSATFDSISREMIKGYPLTMKVFDMISRNVCGSFYKSVQGAFVHLLSIEPDSLISRKWGHRTALEVSKIASEISICPSDNELDAFNKFLLSKKLNPGSTADIIAAGIGVYEIYELFVNGIKPPMQRRCN</sequence>
<dbReference type="InterPro" id="IPR002736">
    <property type="entry name" value="CitG"/>
</dbReference>
<dbReference type="PANTHER" id="PTHR42280">
    <property type="entry name" value="CITG FAMILY PROTEIN"/>
    <property type="match status" value="1"/>
</dbReference>
<dbReference type="GeneID" id="10494120"/>
<protein>
    <submittedName>
        <fullName evidence="1">Triphosphoribosyl-dephospho-CoA protein</fullName>
    </submittedName>
</protein>
<dbReference type="GO" id="GO:0005524">
    <property type="term" value="F:ATP binding"/>
    <property type="evidence" value="ECO:0007669"/>
    <property type="project" value="InterPro"/>
</dbReference>
<reference evidence="1 2" key="1">
    <citation type="journal article" date="2011" name="J. Bacteriol.">
        <title>Complete genome sequence of Metallosphaera cuprina, a metal sulfide-oxidizing archaeon from a hot spring.</title>
        <authorList>
            <person name="Liu L.J."/>
            <person name="You X.Y."/>
            <person name="Zheng H."/>
            <person name="Wang S."/>
            <person name="Jiang C.Y."/>
            <person name="Liu S.J."/>
        </authorList>
    </citation>
    <scope>NUCLEOTIDE SEQUENCE [LARGE SCALE GENOMIC DNA]</scope>
    <source>
        <strain evidence="1 2">Ar-4</strain>
    </source>
</reference>
<accession>F4G1M7</accession>
<evidence type="ECO:0000313" key="2">
    <source>
        <dbReference type="Proteomes" id="UP000007812"/>
    </source>
</evidence>
<dbReference type="RefSeq" id="WP_013738532.1">
    <property type="nucleotide sequence ID" value="NC_015435.1"/>
</dbReference>
<dbReference type="Proteomes" id="UP000007812">
    <property type="component" value="Chromosome"/>
</dbReference>
<proteinExistence type="predicted"/>
<dbReference type="PANTHER" id="PTHR42280:SF1">
    <property type="entry name" value="CITG FAMILY PROTEIN"/>
    <property type="match status" value="1"/>
</dbReference>
<organism evidence="1 2">
    <name type="scientific">Metallosphaera cuprina (strain Ar-4)</name>
    <dbReference type="NCBI Taxonomy" id="1006006"/>
    <lineage>
        <taxon>Archaea</taxon>
        <taxon>Thermoproteota</taxon>
        <taxon>Thermoprotei</taxon>
        <taxon>Sulfolobales</taxon>
        <taxon>Sulfolobaceae</taxon>
        <taxon>Metallosphaera</taxon>
    </lineage>
</organism>